<dbReference type="Proteomes" id="UP000663825">
    <property type="component" value="Unassembled WGS sequence"/>
</dbReference>
<evidence type="ECO:0000313" key="4">
    <source>
        <dbReference type="EMBL" id="CAF4213045.1"/>
    </source>
</evidence>
<evidence type="ECO:0000313" key="3">
    <source>
        <dbReference type="EMBL" id="CAF3344523.1"/>
    </source>
</evidence>
<dbReference type="Proteomes" id="UP000663851">
    <property type="component" value="Unassembled WGS sequence"/>
</dbReference>
<keyword evidence="1" id="KW-1133">Transmembrane helix</keyword>
<evidence type="ECO:0000313" key="7">
    <source>
        <dbReference type="Proteomes" id="UP000663873"/>
    </source>
</evidence>
<protein>
    <submittedName>
        <fullName evidence="3">Uncharacterized protein</fullName>
    </submittedName>
</protein>
<sequence>MEKYPLLETTLLFYHNGNWKTPKDRLIVFLHYFMINYGFRIFIDKTTTAETLKLKYDDTLRIVYTKSQEVLCITHYIVDGFYKFDVKINNKQYNASFDLSMHLGLQSSSNSPIEIHNLDEFVKTTLRIIDDLNKYLEEKKNI</sequence>
<dbReference type="Proteomes" id="UP000663873">
    <property type="component" value="Unassembled WGS sequence"/>
</dbReference>
<proteinExistence type="predicted"/>
<accession>A0A817VHR1</accession>
<dbReference type="EMBL" id="CAJOBP010000721">
    <property type="protein sequence ID" value="CAF4213045.1"/>
    <property type="molecule type" value="Genomic_DNA"/>
</dbReference>
<keyword evidence="1" id="KW-0812">Transmembrane</keyword>
<evidence type="ECO:0000313" key="2">
    <source>
        <dbReference type="EMBL" id="CAF2995511.1"/>
    </source>
</evidence>
<dbReference type="EMBL" id="CAJNYD010001532">
    <property type="protein sequence ID" value="CAF3344523.1"/>
    <property type="molecule type" value="Genomic_DNA"/>
</dbReference>
<dbReference type="EMBL" id="CAJNXB010000034">
    <property type="protein sequence ID" value="CAF2995511.1"/>
    <property type="molecule type" value="Genomic_DNA"/>
</dbReference>
<evidence type="ECO:0000313" key="6">
    <source>
        <dbReference type="Proteomes" id="UP000663833"/>
    </source>
</evidence>
<dbReference type="Proteomes" id="UP000663833">
    <property type="component" value="Unassembled WGS sequence"/>
</dbReference>
<dbReference type="EMBL" id="CAJOBO010002115">
    <property type="protein sequence ID" value="CAF4432338.1"/>
    <property type="molecule type" value="Genomic_DNA"/>
</dbReference>
<feature type="transmembrane region" description="Helical" evidence="1">
    <location>
        <begin position="26"/>
        <end position="43"/>
    </location>
</feature>
<organism evidence="3 6">
    <name type="scientific">Rotaria socialis</name>
    <dbReference type="NCBI Taxonomy" id="392032"/>
    <lineage>
        <taxon>Eukaryota</taxon>
        <taxon>Metazoa</taxon>
        <taxon>Spiralia</taxon>
        <taxon>Gnathifera</taxon>
        <taxon>Rotifera</taxon>
        <taxon>Eurotatoria</taxon>
        <taxon>Bdelloidea</taxon>
        <taxon>Philodinida</taxon>
        <taxon>Philodinidae</taxon>
        <taxon>Rotaria</taxon>
    </lineage>
</organism>
<evidence type="ECO:0000256" key="1">
    <source>
        <dbReference type="SAM" id="Phobius"/>
    </source>
</evidence>
<keyword evidence="7" id="KW-1185">Reference proteome</keyword>
<reference evidence="3" key="1">
    <citation type="submission" date="2021-02" db="EMBL/GenBank/DDBJ databases">
        <authorList>
            <person name="Nowell W R."/>
        </authorList>
    </citation>
    <scope>NUCLEOTIDE SEQUENCE</scope>
</reference>
<name>A0A817VHR1_9BILA</name>
<gene>
    <name evidence="5" type="ORF">HFQ381_LOCUS22448</name>
    <name evidence="3" type="ORF">LUA448_LOCUS12470</name>
    <name evidence="2" type="ORF">TIS948_LOCUS1191</name>
    <name evidence="4" type="ORF">UJA718_LOCUS7260</name>
</gene>
<comment type="caution">
    <text evidence="3">The sequence shown here is derived from an EMBL/GenBank/DDBJ whole genome shotgun (WGS) entry which is preliminary data.</text>
</comment>
<keyword evidence="1" id="KW-0472">Membrane</keyword>
<evidence type="ECO:0000313" key="5">
    <source>
        <dbReference type="EMBL" id="CAF4432338.1"/>
    </source>
</evidence>
<dbReference type="AlphaFoldDB" id="A0A817VHR1"/>